<name>A0A183KRZ2_9TREM</name>
<evidence type="ECO:0000313" key="3">
    <source>
        <dbReference type="Proteomes" id="UP000279833"/>
    </source>
</evidence>
<sequence>MTLNVLILKVNPPYAPTRLKYQTFAFRLNFVNITPATRRHLTLKNCPTRYYSERINRTTTNSHSNDQITSIEINPSSAPFINSQEVIIMSDNKNHKNPVNELPSSTTTTTTGNVQHHRHHQQQQIYQVTSQPPPPIQQHPQQFTSGYVKNKSNSLNINVKQVKKRQKISQVGNICHVLKWMMIFMILFLT</sequence>
<dbReference type="WBParaSite" id="SCUD_0001783101-mRNA-1">
    <property type="protein sequence ID" value="SCUD_0001783101-mRNA-1"/>
    <property type="gene ID" value="SCUD_0001783101"/>
</dbReference>
<evidence type="ECO:0000313" key="4">
    <source>
        <dbReference type="WBParaSite" id="SCUD_0001783101-mRNA-1"/>
    </source>
</evidence>
<keyword evidence="3" id="KW-1185">Reference proteome</keyword>
<dbReference type="EMBL" id="UZAK01040271">
    <property type="protein sequence ID" value="VDP64339.1"/>
    <property type="molecule type" value="Genomic_DNA"/>
</dbReference>
<evidence type="ECO:0000256" key="1">
    <source>
        <dbReference type="SAM" id="MobiDB-lite"/>
    </source>
</evidence>
<reference evidence="2 3" key="2">
    <citation type="submission" date="2018-11" db="EMBL/GenBank/DDBJ databases">
        <authorList>
            <consortium name="Pathogen Informatics"/>
        </authorList>
    </citation>
    <scope>NUCLEOTIDE SEQUENCE [LARGE SCALE GENOMIC DNA]</scope>
    <source>
        <strain evidence="2">Dakar</strain>
        <strain evidence="3">Dakar, Senegal</strain>
    </source>
</reference>
<accession>A0A183KRZ2</accession>
<organism evidence="4">
    <name type="scientific">Schistosoma curassoni</name>
    <dbReference type="NCBI Taxonomy" id="6186"/>
    <lineage>
        <taxon>Eukaryota</taxon>
        <taxon>Metazoa</taxon>
        <taxon>Spiralia</taxon>
        <taxon>Lophotrochozoa</taxon>
        <taxon>Platyhelminthes</taxon>
        <taxon>Trematoda</taxon>
        <taxon>Digenea</taxon>
        <taxon>Strigeidida</taxon>
        <taxon>Schistosomatoidea</taxon>
        <taxon>Schistosomatidae</taxon>
        <taxon>Schistosoma</taxon>
    </lineage>
</organism>
<dbReference type="STRING" id="6186.A0A183KRZ2"/>
<gene>
    <name evidence="2" type="ORF">SCUD_LOCUS17828</name>
</gene>
<dbReference type="AlphaFoldDB" id="A0A183KRZ2"/>
<evidence type="ECO:0000313" key="2">
    <source>
        <dbReference type="EMBL" id="VDP64339.1"/>
    </source>
</evidence>
<dbReference type="Proteomes" id="UP000279833">
    <property type="component" value="Unassembled WGS sequence"/>
</dbReference>
<feature type="region of interest" description="Disordered" evidence="1">
    <location>
        <begin position="95"/>
        <end position="126"/>
    </location>
</feature>
<proteinExistence type="predicted"/>
<reference evidence="4" key="1">
    <citation type="submission" date="2016-06" db="UniProtKB">
        <authorList>
            <consortium name="WormBaseParasite"/>
        </authorList>
    </citation>
    <scope>IDENTIFICATION</scope>
</reference>
<protein>
    <submittedName>
        <fullName evidence="2 4">Uncharacterized protein</fullName>
    </submittedName>
</protein>